<feature type="region of interest" description="Disordered" evidence="3">
    <location>
        <begin position="1084"/>
        <end position="1108"/>
    </location>
</feature>
<dbReference type="Gene3D" id="3.30.559.30">
    <property type="entry name" value="Nonribosomal peptide synthetase, condensation domain"/>
    <property type="match status" value="1"/>
</dbReference>
<dbReference type="STRING" id="188915.AWC02_05060"/>
<feature type="compositionally biased region" description="Pro residues" evidence="3">
    <location>
        <begin position="1092"/>
        <end position="1104"/>
    </location>
</feature>
<dbReference type="GO" id="GO:0044550">
    <property type="term" value="P:secondary metabolite biosynthetic process"/>
    <property type="evidence" value="ECO:0007669"/>
    <property type="project" value="TreeGrafter"/>
</dbReference>
<dbReference type="InterPro" id="IPR020845">
    <property type="entry name" value="AMP-binding_CS"/>
</dbReference>
<dbReference type="GO" id="GO:0004315">
    <property type="term" value="F:3-oxoacyl-[acyl-carrier-protein] synthase activity"/>
    <property type="evidence" value="ECO:0007669"/>
    <property type="project" value="InterPro"/>
</dbReference>
<dbReference type="InterPro" id="IPR000873">
    <property type="entry name" value="AMP-dep_synth/lig_dom"/>
</dbReference>
<dbReference type="Pfam" id="PF08545">
    <property type="entry name" value="ACP_syn_III"/>
    <property type="match status" value="1"/>
</dbReference>
<dbReference type="Gene3D" id="3.30.559.10">
    <property type="entry name" value="Chloramphenicol acetyltransferase-like domain"/>
    <property type="match status" value="1"/>
</dbReference>
<proteinExistence type="predicted"/>
<name>A0A1X1U091_9MYCO</name>
<dbReference type="Pfam" id="PF00550">
    <property type="entry name" value="PP-binding"/>
    <property type="match status" value="1"/>
</dbReference>
<dbReference type="NCBIfam" id="TIGR01733">
    <property type="entry name" value="AA-adenyl-dom"/>
    <property type="match status" value="1"/>
</dbReference>
<dbReference type="GO" id="GO:0043041">
    <property type="term" value="P:amino acid activation for nonribosomal peptide biosynthetic process"/>
    <property type="evidence" value="ECO:0007669"/>
    <property type="project" value="TreeGrafter"/>
</dbReference>
<dbReference type="InterPro" id="IPR009081">
    <property type="entry name" value="PP-bd_ACP"/>
</dbReference>
<dbReference type="Pfam" id="PF08541">
    <property type="entry name" value="ACP_syn_III_C"/>
    <property type="match status" value="2"/>
</dbReference>
<feature type="domain" description="Carrier" evidence="4">
    <location>
        <begin position="1012"/>
        <end position="1086"/>
    </location>
</feature>
<dbReference type="InterPro" id="IPR045851">
    <property type="entry name" value="AMP-bd_C_sf"/>
</dbReference>
<dbReference type="Proteomes" id="UP000193465">
    <property type="component" value="Unassembled WGS sequence"/>
</dbReference>
<keyword evidence="2" id="KW-0808">Transferase</keyword>
<dbReference type="Pfam" id="PF13193">
    <property type="entry name" value="AMP-binding_C"/>
    <property type="match status" value="1"/>
</dbReference>
<dbReference type="InterPro" id="IPR016039">
    <property type="entry name" value="Thiolase-like"/>
</dbReference>
<dbReference type="InterPro" id="IPR023213">
    <property type="entry name" value="CAT-like_dom_sf"/>
</dbReference>
<accession>A0A1X1U091</accession>
<dbReference type="Pfam" id="PF00501">
    <property type="entry name" value="AMP-binding"/>
    <property type="match status" value="1"/>
</dbReference>
<dbReference type="GO" id="GO:0031177">
    <property type="term" value="F:phosphopantetheine binding"/>
    <property type="evidence" value="ECO:0007669"/>
    <property type="project" value="TreeGrafter"/>
</dbReference>
<dbReference type="EMBL" id="LQOT01000018">
    <property type="protein sequence ID" value="ORV50227.1"/>
    <property type="molecule type" value="Genomic_DNA"/>
</dbReference>
<dbReference type="Gene3D" id="1.10.1200.10">
    <property type="entry name" value="ACP-like"/>
    <property type="match status" value="1"/>
</dbReference>
<evidence type="ECO:0000256" key="2">
    <source>
        <dbReference type="ARBA" id="ARBA00022679"/>
    </source>
</evidence>
<dbReference type="PROSITE" id="PS00455">
    <property type="entry name" value="AMP_BINDING"/>
    <property type="match status" value="1"/>
</dbReference>
<dbReference type="SUPFAM" id="SSF56801">
    <property type="entry name" value="Acetyl-CoA synthetase-like"/>
    <property type="match status" value="1"/>
</dbReference>
<feature type="region of interest" description="Disordered" evidence="3">
    <location>
        <begin position="1484"/>
        <end position="1515"/>
    </location>
</feature>
<dbReference type="PANTHER" id="PTHR45527:SF1">
    <property type="entry name" value="FATTY ACID SYNTHASE"/>
    <property type="match status" value="1"/>
</dbReference>
<keyword evidence="6" id="KW-1185">Reference proteome</keyword>
<gene>
    <name evidence="5" type="ORF">AWC02_05060</name>
</gene>
<dbReference type="SUPFAM" id="SSF47336">
    <property type="entry name" value="ACP-like"/>
    <property type="match status" value="1"/>
</dbReference>
<dbReference type="CDD" id="cd17646">
    <property type="entry name" value="A_NRPS_AB3403-like"/>
    <property type="match status" value="1"/>
</dbReference>
<dbReference type="Gene3D" id="3.30.300.30">
    <property type="match status" value="1"/>
</dbReference>
<dbReference type="Gene3D" id="2.30.38.10">
    <property type="entry name" value="Luciferase, Domain 3"/>
    <property type="match status" value="1"/>
</dbReference>
<dbReference type="InterPro" id="IPR013751">
    <property type="entry name" value="ACP_syn_III_N"/>
</dbReference>
<dbReference type="Pfam" id="PF00668">
    <property type="entry name" value="Condensation"/>
    <property type="match status" value="1"/>
</dbReference>
<sequence>MTDHPDVPADLAGLSPEKKRELLAQLLLAKAKDAASEHELSYGQRSMWFMHRLAPDSAAYTVAYAGRVHGELDMAALQRAAQALVDRHPMLRTTYTERDGHPVALVHPRWPLRIAVHQTGSDPSELDRWVQTEINRPFDLRTGPVLRLTVLQRPDDHVLLLTVHHIAVDFWSIDVILDELRALYAAEQGAPSSTPPGPPADRYVDYAAQQARMLAGPEGERLWEYWRETLAGDLPTLALSTDRPRPAVQTYDGALHRFGIDAAVTAGVKQLARTAGVTPYMALLAAYAVLLQRYSGQDDLVIGSPFACRDRAGLMGMVGYVTNPLPLRVDLSDDPSFSALLGQVKDTVLGAIGHQEYPLPLLVERLRPVRDAARTPLFQVSFAWQQVRLFDESSAEALQLETLYIGQGGSPFDITMQVGEQDDQLQVALQYNTDLFDASTIDAMGQHFSLLLSGLVEPGAAEAPLSQLSLLTDAERATLRAWNDTAVDYPSAPPCLHEMVAAVAARTPDAVAVSYDGRDLSYRELDRRANGLAHRLRQFGIGTGPEPAVVPVLLERSEDLVIALLGVLKAGGVFLPLDPAQPTGRMEAMLSDIPDAPVCVTHRAHLAHVPTTFTGARLCLDQPSTAPAEEAAAPETRTTSVDLAYLMYTSGSTGAPKGALNTHAGIRNRLLWMQDAYALTEHDRVLHKTPINFDPFVWEIFWPLTVGARVVVAKPEGHKDAAYLARTIVEQRVTTMHFVPSMLRRFLAEPESAACSGLRRVFCSGEALTADLRDAFFAALPAELYNLYGPTEAAIDVTHFHCVRGDSDPVIPIGRPIANIAIHLLDAAGNPVPVGVPGELHIGGVGVARGYLNRPEATAAAFRADPFGAAPAEGSPPPLLYRTGDLARYRRDGNIEYLGRRDDQVKINGFRIELGEVEAALARHPGIAENAVVARKDMAGNHQLVAYIVPVAAAPATAELRRFLLELVPAAMVPAVFRTTDLLPLSASGKVDRRALLARDKDLDAAPAEFVAPRDQTEEALAAIWREVLDVDRVGVTDDFFALGGASTQALEVAVRVGELGLELRPESLFVYGTIAELAEAFGPIGGAGTNPPAPEQDPEPAPEPAAAMAGAVAAPRPEPAVAVSAPQQAPVPARSVPGRNVVIESLGVYLPPRAVSTEQVLADCVNEVKIPLERLTGIKSRRMAGQDEFSIDLGRKAVADCLSRSSYAPEEIDLVIACNISRCDGPEHMFTFEPSTASQLRDQLGLSNAVCFDINNACAGMFTGVSVAQDFLKTGLVRNALIVSGEYISHITETAQQEIEGAMDPRLACLTVGDAGAAVVLELGPNDRVGFHELDLATYSEFAKLCIAKATDGPHGGAIMVTDSVTQTAIAVKHSVPYVAAVMQRHGWRPETADQLLMHQTSEASINDAILTINRVFGAGAATRANTICNLAERGNTATTTHFVALYDYINAGRLNSGDNVVLSITGSGQTIGSGLYTFDDLPDRMRRAGTGQSGQSPRPGRSAGGRRELPATPRVRIEGIGTAPAAATPSSIQFAVDAARACLHDSGVERTDVGLVIHAGIYRDDFLSEPAVATLVAGEVGINAEPESADAAKTFAFDVLNGAVGFLNGCHIAAGMIGAGRTAHAMVLASEVENNTPDSGYARNGIAETGSAIMLSPSPGPEGFGRFVFGHHPEHRAALVTYTQEREGRTWLRVDRDPNLAAIYVSCLPGTVKELLMLEGLEPADIALVLPPYLPGAALDELAAHIGVDRSRFLDLQAHGQTSDPFTSTLPYQISEARQRGLVKPGDVALIMAVGSGVEVGCTTYRF</sequence>
<dbReference type="GO" id="GO:0006633">
    <property type="term" value="P:fatty acid biosynthetic process"/>
    <property type="evidence" value="ECO:0007669"/>
    <property type="project" value="InterPro"/>
</dbReference>
<dbReference type="Gene3D" id="3.40.47.10">
    <property type="match status" value="4"/>
</dbReference>
<evidence type="ECO:0000313" key="6">
    <source>
        <dbReference type="Proteomes" id="UP000193465"/>
    </source>
</evidence>
<dbReference type="PROSITE" id="PS50075">
    <property type="entry name" value="CARRIER"/>
    <property type="match status" value="1"/>
</dbReference>
<dbReference type="InterPro" id="IPR013747">
    <property type="entry name" value="ACP_syn_III_C"/>
</dbReference>
<reference evidence="5 6" key="1">
    <citation type="submission" date="2016-01" db="EMBL/GenBank/DDBJ databases">
        <title>The new phylogeny of the genus Mycobacterium.</title>
        <authorList>
            <person name="Tarcisio F."/>
            <person name="Conor M."/>
            <person name="Antonella G."/>
            <person name="Elisabetta G."/>
            <person name="Giulia F.S."/>
            <person name="Sara T."/>
            <person name="Anna F."/>
            <person name="Clotilde B."/>
            <person name="Roberto B."/>
            <person name="Veronica D.S."/>
            <person name="Fabio R."/>
            <person name="Monica P."/>
            <person name="Olivier J."/>
            <person name="Enrico T."/>
            <person name="Nicola S."/>
        </authorList>
    </citation>
    <scope>NUCLEOTIDE SEQUENCE [LARGE SCALE GENOMIC DNA]</scope>
    <source>
        <strain evidence="5 6">ATCC 27353</strain>
    </source>
</reference>
<dbReference type="InterPro" id="IPR036736">
    <property type="entry name" value="ACP-like_sf"/>
</dbReference>
<comment type="cofactor">
    <cofactor evidence="1">
        <name>pantetheine 4'-phosphate</name>
        <dbReference type="ChEBI" id="CHEBI:47942"/>
    </cofactor>
</comment>
<evidence type="ECO:0000259" key="4">
    <source>
        <dbReference type="PROSITE" id="PS50075"/>
    </source>
</evidence>
<organism evidence="5 6">
    <name type="scientific">Mycolicibacter engbaekii</name>
    <dbReference type="NCBI Taxonomy" id="188915"/>
    <lineage>
        <taxon>Bacteria</taxon>
        <taxon>Bacillati</taxon>
        <taxon>Actinomycetota</taxon>
        <taxon>Actinomycetes</taxon>
        <taxon>Mycobacteriales</taxon>
        <taxon>Mycobacteriaceae</taxon>
        <taxon>Mycolicibacter</taxon>
    </lineage>
</organism>
<dbReference type="GO" id="GO:0005829">
    <property type="term" value="C:cytosol"/>
    <property type="evidence" value="ECO:0007669"/>
    <property type="project" value="TreeGrafter"/>
</dbReference>
<comment type="caution">
    <text evidence="5">The sequence shown here is derived from an EMBL/GenBank/DDBJ whole genome shotgun (WGS) entry which is preliminary data.</text>
</comment>
<dbReference type="UniPathway" id="UPA00011"/>
<dbReference type="InterPro" id="IPR010071">
    <property type="entry name" value="AA_adenyl_dom"/>
</dbReference>
<dbReference type="FunFam" id="3.40.50.12780:FF:000012">
    <property type="entry name" value="Non-ribosomal peptide synthetase"/>
    <property type="match status" value="1"/>
</dbReference>
<evidence type="ECO:0000256" key="3">
    <source>
        <dbReference type="SAM" id="MobiDB-lite"/>
    </source>
</evidence>
<evidence type="ECO:0000313" key="5">
    <source>
        <dbReference type="EMBL" id="ORV50227.1"/>
    </source>
</evidence>
<dbReference type="FunFam" id="3.40.50.980:FF:000002">
    <property type="entry name" value="Enterobactin synthetase component F"/>
    <property type="match status" value="1"/>
</dbReference>
<dbReference type="CDD" id="cd19531">
    <property type="entry name" value="LCL_NRPS-like"/>
    <property type="match status" value="1"/>
</dbReference>
<dbReference type="InterPro" id="IPR025110">
    <property type="entry name" value="AMP-bd_C"/>
</dbReference>
<protein>
    <submittedName>
        <fullName evidence="5">Non-ribosomal peptide synthetase</fullName>
    </submittedName>
</protein>
<dbReference type="SUPFAM" id="SSF52777">
    <property type="entry name" value="CoA-dependent acyltransferases"/>
    <property type="match status" value="2"/>
</dbReference>
<dbReference type="SUPFAM" id="SSF53901">
    <property type="entry name" value="Thiolase-like"/>
    <property type="match status" value="2"/>
</dbReference>
<dbReference type="PANTHER" id="PTHR45527">
    <property type="entry name" value="NONRIBOSOMAL PEPTIDE SYNTHETASE"/>
    <property type="match status" value="1"/>
</dbReference>
<dbReference type="RefSeq" id="WP_085127629.1">
    <property type="nucleotide sequence ID" value="NZ_LQOT01000018.1"/>
</dbReference>
<evidence type="ECO:0000256" key="1">
    <source>
        <dbReference type="ARBA" id="ARBA00001957"/>
    </source>
</evidence>
<dbReference type="Gene3D" id="3.40.50.980">
    <property type="match status" value="2"/>
</dbReference>
<dbReference type="InterPro" id="IPR001242">
    <property type="entry name" value="Condensation_dom"/>
</dbReference>
<dbReference type="FunFam" id="3.40.50.980:FF:000001">
    <property type="entry name" value="Non-ribosomal peptide synthetase"/>
    <property type="match status" value="1"/>
</dbReference>